<feature type="transmembrane region" description="Helical" evidence="18">
    <location>
        <begin position="330"/>
        <end position="349"/>
    </location>
</feature>
<feature type="transmembrane region" description="Helical" evidence="18">
    <location>
        <begin position="44"/>
        <end position="67"/>
    </location>
</feature>
<comment type="caution">
    <text evidence="21">The sequence shown here is derived from an EMBL/GenBank/DDBJ whole genome shotgun (WGS) entry which is preliminary data.</text>
</comment>
<sequence length="471" mass="53005">MSGIPHDHYEPKTGAEKWLDRRLPIVGLLHSTITIPTPKNLNWMWIWGIVLTFTLALQIATGIVLVMHYTPSADAAFASVEHIMRNVNGGHMLRYLHSNGASLFFVAVYLHIFRGLFYGSYKAPREVTWIIGMLIYLLMMGTAFMGYVLPWGQMSFWGATVITGLFGAIPFIGEAIQTWLLGGPAVDNATLNRFFSLHYLFPFVIAGLVIVHIWAFHTTGNNNPTGVEVRRTSKAEAEKDTLPFWPYFVIKDLFALALILVVFFAIVGFMPNYLGHPDNYIEANALSTPAHIVPEWYFLPFYAILRAFDGDVWVVQIAQFISFGIIDAKFFGVLAMFGAIAVMALAPWLDTSSVRSGRYRPMFKWWFYLLCVDFMVLMWVGAMPAEGIYPYIALLGSAYWFGYFLVILPLLGVIEKPLPQSAYWFGYFLVILPLLGVIEKPLPQVETIEEDFNAHYGKSDDASGTVATPAE</sequence>
<dbReference type="PIRSF" id="PIRSF038885">
    <property type="entry name" value="COB"/>
    <property type="match status" value="1"/>
</dbReference>
<feature type="domain" description="Cytochrome b/b6 N-terminal region profile" evidence="19">
    <location>
        <begin position="15"/>
        <end position="225"/>
    </location>
</feature>
<comment type="subunit">
    <text evidence="3 17">The main subunits of complex b-c1 are: cytochrome b, cytochrome c1 and the Rieske protein.</text>
</comment>
<dbReference type="SUPFAM" id="SSF81342">
    <property type="entry name" value="Transmembrane di-heme cytochromes"/>
    <property type="match status" value="1"/>
</dbReference>
<evidence type="ECO:0000256" key="17">
    <source>
        <dbReference type="RuleBase" id="RU003385"/>
    </source>
</evidence>
<feature type="transmembrane region" description="Helical" evidence="18">
    <location>
        <begin position="253"/>
        <end position="274"/>
    </location>
</feature>
<keyword evidence="6" id="KW-1003">Cell membrane</keyword>
<dbReference type="FunFam" id="1.20.810.10:FF:000010">
    <property type="entry name" value="Cytochrome b"/>
    <property type="match status" value="1"/>
</dbReference>
<keyword evidence="10 16" id="KW-0479">Metal-binding</keyword>
<evidence type="ECO:0000256" key="1">
    <source>
        <dbReference type="ARBA" id="ARBA00002444"/>
    </source>
</evidence>
<dbReference type="GO" id="GO:0046872">
    <property type="term" value="F:metal ion binding"/>
    <property type="evidence" value="ECO:0007669"/>
    <property type="project" value="UniProtKB-KW"/>
</dbReference>
<dbReference type="EMBL" id="SMZO01000001">
    <property type="protein sequence ID" value="TDL91382.1"/>
    <property type="molecule type" value="Genomic_DNA"/>
</dbReference>
<feature type="transmembrane region" description="Helical" evidence="18">
    <location>
        <begin position="388"/>
        <end position="414"/>
    </location>
</feature>
<comment type="function">
    <text evidence="1 17">Component of the ubiquinol-cytochrome c reductase complex (complex III or cytochrome b-c1 complex), which is a respiratory chain that generates an electrochemical potential coupled to ATP synthesis.</text>
</comment>
<dbReference type="SUPFAM" id="SSF81648">
    <property type="entry name" value="a domain/subunit of cytochrome bc1 complex (Ubiquinol-cytochrome c reductase)"/>
    <property type="match status" value="1"/>
</dbReference>
<feature type="binding site" evidence="15">
    <location>
        <position position="217"/>
    </location>
    <ligand>
        <name>a ubiquinone</name>
        <dbReference type="ChEBI" id="CHEBI:16389"/>
    </ligand>
</feature>
<dbReference type="InterPro" id="IPR027387">
    <property type="entry name" value="Cytb/b6-like_sf"/>
</dbReference>
<feature type="domain" description="Cytochrome b/b6 C-terminal region profile" evidence="20">
    <location>
        <begin position="234"/>
        <end position="422"/>
    </location>
</feature>
<dbReference type="InterPro" id="IPR005798">
    <property type="entry name" value="Cyt_b/b6_C"/>
</dbReference>
<dbReference type="InterPro" id="IPR016174">
    <property type="entry name" value="Di-haem_cyt_TM"/>
</dbReference>
<feature type="transmembrane region" description="Helical" evidence="18">
    <location>
        <begin position="421"/>
        <end position="438"/>
    </location>
</feature>
<keyword evidence="11 17" id="KW-0249">Electron transport</keyword>
<evidence type="ECO:0000256" key="18">
    <source>
        <dbReference type="SAM" id="Phobius"/>
    </source>
</evidence>
<evidence type="ECO:0000313" key="22">
    <source>
        <dbReference type="Proteomes" id="UP000294562"/>
    </source>
</evidence>
<gene>
    <name evidence="21" type="ORF">E2L05_00255</name>
</gene>
<dbReference type="Gene3D" id="1.20.810.10">
    <property type="entry name" value="Cytochrome Bc1 Complex, Chain C"/>
    <property type="match status" value="1"/>
</dbReference>
<dbReference type="InterPro" id="IPR036150">
    <property type="entry name" value="Cyt_b/b6_C_sf"/>
</dbReference>
<evidence type="ECO:0000256" key="10">
    <source>
        <dbReference type="ARBA" id="ARBA00022723"/>
    </source>
</evidence>
<evidence type="ECO:0000256" key="11">
    <source>
        <dbReference type="ARBA" id="ARBA00022982"/>
    </source>
</evidence>
<evidence type="ECO:0000256" key="8">
    <source>
        <dbReference type="ARBA" id="ARBA00022660"/>
    </source>
</evidence>
<evidence type="ECO:0000256" key="9">
    <source>
        <dbReference type="ARBA" id="ARBA00022692"/>
    </source>
</evidence>
<evidence type="ECO:0000256" key="15">
    <source>
        <dbReference type="PIRSR" id="PIRSR038885-1"/>
    </source>
</evidence>
<comment type="similarity">
    <text evidence="17">Belongs to the cytochrome b family.</text>
</comment>
<evidence type="ECO:0000256" key="3">
    <source>
        <dbReference type="ARBA" id="ARBA00011649"/>
    </source>
</evidence>
<dbReference type="PANTHER" id="PTHR19271:SF16">
    <property type="entry name" value="CYTOCHROME B"/>
    <property type="match status" value="1"/>
</dbReference>
<feature type="transmembrane region" description="Helical" evidence="18">
    <location>
        <begin position="156"/>
        <end position="176"/>
    </location>
</feature>
<dbReference type="CDD" id="cd00290">
    <property type="entry name" value="cytochrome_b_C"/>
    <property type="match status" value="1"/>
</dbReference>
<organism evidence="21 22">
    <name type="scientific">Meridianimarinicoccus aquatilis</name>
    <dbReference type="NCBI Taxonomy" id="2552766"/>
    <lineage>
        <taxon>Bacteria</taxon>
        <taxon>Pseudomonadati</taxon>
        <taxon>Pseudomonadota</taxon>
        <taxon>Alphaproteobacteria</taxon>
        <taxon>Rhodobacterales</taxon>
        <taxon>Paracoccaceae</taxon>
        <taxon>Meridianimarinicoccus</taxon>
    </lineage>
</organism>
<feature type="binding site" description="axial binding residue" evidence="16">
    <location>
        <position position="97"/>
    </location>
    <ligand>
        <name>heme b</name>
        <dbReference type="ChEBI" id="CHEBI:60344"/>
        <label>b562</label>
    </ligand>
    <ligandPart>
        <name>Fe</name>
        <dbReference type="ChEBI" id="CHEBI:18248"/>
    </ligandPart>
</feature>
<dbReference type="Pfam" id="PF00032">
    <property type="entry name" value="Cytochrom_B_C"/>
    <property type="match status" value="1"/>
</dbReference>
<dbReference type="GO" id="GO:0016491">
    <property type="term" value="F:oxidoreductase activity"/>
    <property type="evidence" value="ECO:0007669"/>
    <property type="project" value="InterPro"/>
</dbReference>
<feature type="transmembrane region" description="Helical" evidence="18">
    <location>
        <begin position="101"/>
        <end position="121"/>
    </location>
</feature>
<dbReference type="CDD" id="cd00284">
    <property type="entry name" value="Cytochrome_b_N"/>
    <property type="match status" value="1"/>
</dbReference>
<keyword evidence="5 17" id="KW-0813">Transport</keyword>
<dbReference type="GO" id="GO:0045275">
    <property type="term" value="C:respiratory chain complex III"/>
    <property type="evidence" value="ECO:0007669"/>
    <property type="project" value="InterPro"/>
</dbReference>
<dbReference type="PANTHER" id="PTHR19271">
    <property type="entry name" value="CYTOCHROME B"/>
    <property type="match status" value="1"/>
</dbReference>
<dbReference type="PROSITE" id="PS51002">
    <property type="entry name" value="CYTB_NTER"/>
    <property type="match status" value="1"/>
</dbReference>
<dbReference type="RefSeq" id="WP_133340886.1">
    <property type="nucleotide sequence ID" value="NZ_SMZO01000001.1"/>
</dbReference>
<dbReference type="InterPro" id="IPR048260">
    <property type="entry name" value="Cytochrome_b_C_euk/bac"/>
</dbReference>
<evidence type="ECO:0000256" key="16">
    <source>
        <dbReference type="PIRSR" id="PIRSR038885-2"/>
    </source>
</evidence>
<feature type="binding site" description="axial binding residue" evidence="16">
    <location>
        <position position="198"/>
    </location>
    <ligand>
        <name>heme b</name>
        <dbReference type="ChEBI" id="CHEBI:60344"/>
        <label>b562</label>
    </ligand>
    <ligandPart>
        <name>Fe</name>
        <dbReference type="ChEBI" id="CHEBI:18248"/>
    </ligandPart>
</feature>
<evidence type="ECO:0000259" key="20">
    <source>
        <dbReference type="PROSITE" id="PS51003"/>
    </source>
</evidence>
<evidence type="ECO:0000256" key="2">
    <source>
        <dbReference type="ARBA" id="ARBA00004651"/>
    </source>
</evidence>
<protein>
    <recommendedName>
        <fullName evidence="4 17">Cytochrome b</fullName>
    </recommendedName>
</protein>
<feature type="binding site" description="axial binding residue" evidence="16">
    <location>
        <position position="212"/>
    </location>
    <ligand>
        <name>heme b</name>
        <dbReference type="ChEBI" id="CHEBI:60344"/>
        <label>b566</label>
    </ligand>
    <ligandPart>
        <name>Fe</name>
        <dbReference type="ChEBI" id="CHEBI:18248"/>
    </ligandPart>
</feature>
<dbReference type="PROSITE" id="PS51003">
    <property type="entry name" value="CYTB_CTER"/>
    <property type="match status" value="1"/>
</dbReference>
<feature type="transmembrane region" description="Helical" evidence="18">
    <location>
        <begin position="365"/>
        <end position="382"/>
    </location>
</feature>
<name>A0A4R6B4G7_9RHOB</name>
<keyword evidence="7 16" id="KW-0349">Heme</keyword>
<evidence type="ECO:0000256" key="7">
    <source>
        <dbReference type="ARBA" id="ARBA00022617"/>
    </source>
</evidence>
<feature type="binding site" description="axial binding residue" evidence="16">
    <location>
        <position position="111"/>
    </location>
    <ligand>
        <name>heme b</name>
        <dbReference type="ChEBI" id="CHEBI:60344"/>
        <label>b566</label>
    </ligand>
    <ligandPart>
        <name>Fe</name>
        <dbReference type="ChEBI" id="CHEBI:18248"/>
    </ligandPart>
</feature>
<evidence type="ECO:0000313" key="21">
    <source>
        <dbReference type="EMBL" id="TDL91382.1"/>
    </source>
</evidence>
<evidence type="ECO:0000259" key="19">
    <source>
        <dbReference type="PROSITE" id="PS51002"/>
    </source>
</evidence>
<evidence type="ECO:0000256" key="12">
    <source>
        <dbReference type="ARBA" id="ARBA00022989"/>
    </source>
</evidence>
<evidence type="ECO:0000256" key="13">
    <source>
        <dbReference type="ARBA" id="ARBA00023004"/>
    </source>
</evidence>
<keyword evidence="14 18" id="KW-0472">Membrane</keyword>
<dbReference type="Proteomes" id="UP000294562">
    <property type="component" value="Unassembled WGS sequence"/>
</dbReference>
<comment type="cofactor">
    <cofactor evidence="17">
        <name>heme b</name>
        <dbReference type="ChEBI" id="CHEBI:60344"/>
    </cofactor>
    <text evidence="17">Binds 2 heme groups non-covalently.</text>
</comment>
<dbReference type="InterPro" id="IPR048259">
    <property type="entry name" value="Cytochrome_b_N_euk/bac"/>
</dbReference>
<dbReference type="InterPro" id="IPR005797">
    <property type="entry name" value="Cyt_b/b6_N"/>
</dbReference>
<dbReference type="AlphaFoldDB" id="A0A4R6B4G7"/>
<keyword evidence="9 17" id="KW-0812">Transmembrane</keyword>
<keyword evidence="12 18" id="KW-1133">Transmembrane helix</keyword>
<dbReference type="InterPro" id="IPR030689">
    <property type="entry name" value="Cytochrome_b"/>
</dbReference>
<evidence type="ECO:0000256" key="4">
    <source>
        <dbReference type="ARBA" id="ARBA00013531"/>
    </source>
</evidence>
<feature type="transmembrane region" description="Helical" evidence="18">
    <location>
        <begin position="196"/>
        <end position="216"/>
    </location>
</feature>
<comment type="cofactor">
    <cofactor evidence="16">
        <name>heme</name>
        <dbReference type="ChEBI" id="CHEBI:30413"/>
    </cofactor>
    <text evidence="16">Binds 2 heme groups non-covalently.</text>
</comment>
<keyword evidence="13 16" id="KW-0408">Iron</keyword>
<dbReference type="GO" id="GO:0008121">
    <property type="term" value="F:quinol-cytochrome-c reductase activity"/>
    <property type="evidence" value="ECO:0007669"/>
    <property type="project" value="InterPro"/>
</dbReference>
<accession>A0A4R6B4G7</accession>
<evidence type="ECO:0000256" key="5">
    <source>
        <dbReference type="ARBA" id="ARBA00022448"/>
    </source>
</evidence>
<keyword evidence="8 17" id="KW-0679">Respiratory chain</keyword>
<dbReference type="GO" id="GO:0005886">
    <property type="term" value="C:plasma membrane"/>
    <property type="evidence" value="ECO:0007669"/>
    <property type="project" value="UniProtKB-SubCell"/>
</dbReference>
<evidence type="ECO:0000256" key="14">
    <source>
        <dbReference type="ARBA" id="ARBA00023136"/>
    </source>
</evidence>
<proteinExistence type="inferred from homology"/>
<comment type="subcellular location">
    <subcellularLocation>
        <location evidence="2">Cell membrane</location>
        <topology evidence="2">Multi-pass membrane protein</topology>
    </subcellularLocation>
</comment>
<dbReference type="OrthoDB" id="9804503at2"/>
<feature type="transmembrane region" description="Helical" evidence="18">
    <location>
        <begin position="127"/>
        <end position="149"/>
    </location>
</feature>
<dbReference type="Pfam" id="PF00033">
    <property type="entry name" value="Cytochrome_B"/>
    <property type="match status" value="1"/>
</dbReference>
<keyword evidence="22" id="KW-1185">Reference proteome</keyword>
<evidence type="ECO:0000256" key="6">
    <source>
        <dbReference type="ARBA" id="ARBA00022475"/>
    </source>
</evidence>
<dbReference type="GO" id="GO:0022904">
    <property type="term" value="P:respiratory electron transport chain"/>
    <property type="evidence" value="ECO:0007669"/>
    <property type="project" value="InterPro"/>
</dbReference>
<reference evidence="21 22" key="1">
    <citation type="submission" date="2019-03" db="EMBL/GenBank/DDBJ databases">
        <title>Rhodobacteraceae bacterium SM1902, a new member of the family Rhodobacteraceae isolated from Yantai.</title>
        <authorList>
            <person name="Sun Y."/>
        </authorList>
    </citation>
    <scope>NUCLEOTIDE SEQUENCE [LARGE SCALE GENOMIC DNA]</scope>
    <source>
        <strain evidence="21 22">SM1902</strain>
    </source>
</reference>